<gene>
    <name evidence="1" type="ORF">YYE_04735</name>
</gene>
<evidence type="ECO:0000313" key="2">
    <source>
        <dbReference type="Proteomes" id="UP000030681"/>
    </source>
</evidence>
<protein>
    <submittedName>
        <fullName evidence="1">Uncharacterized protein</fullName>
    </submittedName>
</protein>
<proteinExistence type="predicted"/>
<accession>A0A081IA43</accession>
<sequence>MTNLRNKINLNKNIIEGINNNFLKNTPYEHIYSHTNFWLYSSSEDSSDEHKKNMNEFWMSNNKNPNTQFDDIFDEISEEMDTFSVISNFIKTFKNMDSNNLNLSGYFGF</sequence>
<evidence type="ECO:0000313" key="1">
    <source>
        <dbReference type="EMBL" id="KEG00551.1"/>
    </source>
</evidence>
<reference evidence="1 2" key="1">
    <citation type="submission" date="2013-02" db="EMBL/GenBank/DDBJ databases">
        <title>The Genome Sequence of Plasmodium vinckei vinckei.</title>
        <authorList>
            <consortium name="The Broad Institute Genome Sequencing Platform"/>
            <consortium name="The Broad Institute Genome Sequencing Center for Infectious Disease"/>
            <person name="Neafsey D."/>
            <person name="Cheeseman I."/>
            <person name="Volkman S."/>
            <person name="Adams J."/>
            <person name="Walker B."/>
            <person name="Young S.K."/>
            <person name="Zeng Q."/>
            <person name="Gargeya S."/>
            <person name="Fitzgerald M."/>
            <person name="Haas B."/>
            <person name="Abouelleil A."/>
            <person name="Alvarado L."/>
            <person name="Arachchi H.M."/>
            <person name="Berlin A.M."/>
            <person name="Chapman S.B."/>
            <person name="Dewar J."/>
            <person name="Goldberg J."/>
            <person name="Griggs A."/>
            <person name="Gujja S."/>
            <person name="Hansen M."/>
            <person name="Howarth C."/>
            <person name="Imamovic A."/>
            <person name="Larimer J."/>
            <person name="McCowan C."/>
            <person name="Murphy C."/>
            <person name="Neiman D."/>
            <person name="Pearson M."/>
            <person name="Priest M."/>
            <person name="Roberts A."/>
            <person name="Saif S."/>
            <person name="Shea T."/>
            <person name="Sisk P."/>
            <person name="Sykes S."/>
            <person name="Wortman J."/>
            <person name="Nusbaum C."/>
            <person name="Birren B."/>
        </authorList>
    </citation>
    <scope>NUCLEOTIDE SEQUENCE [LARGE SCALE GENOMIC DNA]</scope>
    <source>
        <strain evidence="2">vinckei</strain>
    </source>
</reference>
<dbReference type="Proteomes" id="UP000030681">
    <property type="component" value="Unassembled WGS sequence"/>
</dbReference>
<organism evidence="1 2">
    <name type="scientific">Plasmodium vinckei vinckei</name>
    <dbReference type="NCBI Taxonomy" id="54757"/>
    <lineage>
        <taxon>Eukaryota</taxon>
        <taxon>Sar</taxon>
        <taxon>Alveolata</taxon>
        <taxon>Apicomplexa</taxon>
        <taxon>Aconoidasida</taxon>
        <taxon>Haemosporida</taxon>
        <taxon>Plasmodiidae</taxon>
        <taxon>Plasmodium</taxon>
        <taxon>Plasmodium (Vinckeia)</taxon>
    </lineage>
</organism>
<name>A0A081IA43_PLAVN</name>
<dbReference type="EMBL" id="KL446956">
    <property type="protein sequence ID" value="KEG00551.1"/>
    <property type="molecule type" value="Genomic_DNA"/>
</dbReference>
<dbReference type="AlphaFoldDB" id="A0A081IA43"/>